<keyword evidence="3" id="KW-1185">Reference proteome</keyword>
<accession>A0A448HH64</accession>
<evidence type="ECO:0008006" key="4">
    <source>
        <dbReference type="Google" id="ProtNLM"/>
    </source>
</evidence>
<protein>
    <recommendedName>
        <fullName evidence="4">Alpha/beta hydrolase family</fullName>
    </recommendedName>
</protein>
<dbReference type="Proteomes" id="UP000266895">
    <property type="component" value="Chromosome"/>
</dbReference>
<proteinExistence type="predicted"/>
<dbReference type="RefSeq" id="WP_126382500.1">
    <property type="nucleotide sequence ID" value="NZ_LR134350.1"/>
</dbReference>
<gene>
    <name evidence="2" type="ORF">NCTC11636_01416</name>
</gene>
<reference evidence="2 3" key="1">
    <citation type="submission" date="2018-12" db="EMBL/GenBank/DDBJ databases">
        <authorList>
            <consortium name="Pathogen Informatics"/>
        </authorList>
    </citation>
    <scope>NUCLEOTIDE SEQUENCE [LARGE SCALE GENOMIC DNA]</scope>
    <source>
        <strain evidence="2 3">NCTC11636</strain>
    </source>
</reference>
<dbReference type="InterPro" id="IPR029058">
    <property type="entry name" value="AB_hydrolase_fold"/>
</dbReference>
<feature type="region of interest" description="Disordered" evidence="1">
    <location>
        <begin position="1"/>
        <end position="24"/>
    </location>
</feature>
<organism evidence="2 3">
    <name type="scientific">Actinomyces howellii</name>
    <dbReference type="NCBI Taxonomy" id="52771"/>
    <lineage>
        <taxon>Bacteria</taxon>
        <taxon>Bacillati</taxon>
        <taxon>Actinomycetota</taxon>
        <taxon>Actinomycetes</taxon>
        <taxon>Actinomycetales</taxon>
        <taxon>Actinomycetaceae</taxon>
        <taxon>Actinomyces</taxon>
    </lineage>
</organism>
<dbReference type="AlphaFoldDB" id="A0A448HH64"/>
<dbReference type="EMBL" id="LR134350">
    <property type="protein sequence ID" value="VEG28203.1"/>
    <property type="molecule type" value="Genomic_DNA"/>
</dbReference>
<dbReference type="Gene3D" id="3.40.50.1820">
    <property type="entry name" value="alpha/beta hydrolase"/>
    <property type="match status" value="1"/>
</dbReference>
<dbReference type="SUPFAM" id="SSF53474">
    <property type="entry name" value="alpha/beta-Hydrolases"/>
    <property type="match status" value="1"/>
</dbReference>
<dbReference type="KEGG" id="ahw:NCTC11636_01416"/>
<sequence length="90" mass="9822">MIRTGTQHYSADLPTPSPLSEDEVSTMTMPVYVAIADHESMAGGEQAAERAQERLPRVTVKIWLDTTHSLPMQEPEALGADLEELWSAAG</sequence>
<evidence type="ECO:0000313" key="3">
    <source>
        <dbReference type="Proteomes" id="UP000266895"/>
    </source>
</evidence>
<name>A0A448HH64_9ACTO</name>
<dbReference type="OrthoDB" id="7958481at2"/>
<evidence type="ECO:0000313" key="2">
    <source>
        <dbReference type="EMBL" id="VEG28203.1"/>
    </source>
</evidence>
<evidence type="ECO:0000256" key="1">
    <source>
        <dbReference type="SAM" id="MobiDB-lite"/>
    </source>
</evidence>